<dbReference type="Proteomes" id="UP000276133">
    <property type="component" value="Unassembled WGS sequence"/>
</dbReference>
<gene>
    <name evidence="1" type="ORF">BpHYR1_033171</name>
</gene>
<keyword evidence="2" id="KW-1185">Reference proteome</keyword>
<reference evidence="1 2" key="1">
    <citation type="journal article" date="2018" name="Sci. Rep.">
        <title>Genomic signatures of local adaptation to the degree of environmental predictability in rotifers.</title>
        <authorList>
            <person name="Franch-Gras L."/>
            <person name="Hahn C."/>
            <person name="Garcia-Roger E.M."/>
            <person name="Carmona M.J."/>
            <person name="Serra M."/>
            <person name="Gomez A."/>
        </authorList>
    </citation>
    <scope>NUCLEOTIDE SEQUENCE [LARGE SCALE GENOMIC DNA]</scope>
    <source>
        <strain evidence="1">HYR1</strain>
    </source>
</reference>
<proteinExistence type="predicted"/>
<accession>A0A3M7QMA5</accession>
<name>A0A3M7QMA5_BRAPC</name>
<organism evidence="1 2">
    <name type="scientific">Brachionus plicatilis</name>
    <name type="common">Marine rotifer</name>
    <name type="synonym">Brachionus muelleri</name>
    <dbReference type="NCBI Taxonomy" id="10195"/>
    <lineage>
        <taxon>Eukaryota</taxon>
        <taxon>Metazoa</taxon>
        <taxon>Spiralia</taxon>
        <taxon>Gnathifera</taxon>
        <taxon>Rotifera</taxon>
        <taxon>Eurotatoria</taxon>
        <taxon>Monogononta</taxon>
        <taxon>Pseudotrocha</taxon>
        <taxon>Ploima</taxon>
        <taxon>Brachionidae</taxon>
        <taxon>Brachionus</taxon>
    </lineage>
</organism>
<dbReference type="AlphaFoldDB" id="A0A3M7QMA5"/>
<comment type="caution">
    <text evidence="1">The sequence shown here is derived from an EMBL/GenBank/DDBJ whole genome shotgun (WGS) entry which is preliminary data.</text>
</comment>
<protein>
    <submittedName>
        <fullName evidence="1">Uncharacterized protein</fullName>
    </submittedName>
</protein>
<sequence>MYSDCIPIFYSVPSIVKSFKYWNHYYLFEKKNYLLKCLSIFPKDFYQICLPWNQNFLFYHSALFFHTDNFHQPSQQLSYHSHVSFVSLQLYKHLQKILFNI</sequence>
<evidence type="ECO:0000313" key="1">
    <source>
        <dbReference type="EMBL" id="RNA12171.1"/>
    </source>
</evidence>
<evidence type="ECO:0000313" key="2">
    <source>
        <dbReference type="Proteomes" id="UP000276133"/>
    </source>
</evidence>
<dbReference type="EMBL" id="REGN01005752">
    <property type="protein sequence ID" value="RNA12171.1"/>
    <property type="molecule type" value="Genomic_DNA"/>
</dbReference>